<accession>D3BC46</accession>
<dbReference type="InParanoid" id="D3BC46"/>
<dbReference type="PANTHER" id="PTHR45036">
    <property type="entry name" value="METHYLTRANSFERASE LIKE 7B"/>
    <property type="match status" value="1"/>
</dbReference>
<dbReference type="AlphaFoldDB" id="D3BC46"/>
<keyword evidence="2" id="KW-1185">Reference proteome</keyword>
<dbReference type="CDD" id="cd02440">
    <property type="entry name" value="AdoMet_MTases"/>
    <property type="match status" value="1"/>
</dbReference>
<sequence length="202" mass="22360">MLYKQKKALFANATGRVLDVGSGVGPTFKYLVDEASQEDNNNNSANRVTSVVSIEPNPFMQEELKRAAAAVKDKYDVTIIQKTIGQAIKDGDIENGTFDTVICNLVLCSIPEPEKILNEIQQLLKPGGKFLFIEHVVSKTGWSAFQSAINPLWNYIGDGCSLIRHTDETVANMSGWSSANITEIPRKKYIELRHVNGICIKE</sequence>
<dbReference type="EMBL" id="ADBJ01000026">
    <property type="protein sequence ID" value="EFA81229.1"/>
    <property type="molecule type" value="Genomic_DNA"/>
</dbReference>
<comment type="caution">
    <text evidence="1">The sequence shown here is derived from an EMBL/GenBank/DDBJ whole genome shotgun (WGS) entry which is preliminary data.</text>
</comment>
<dbReference type="RefSeq" id="XP_020433347.1">
    <property type="nucleotide sequence ID" value="XM_020576935.1"/>
</dbReference>
<dbReference type="InterPro" id="IPR029063">
    <property type="entry name" value="SAM-dependent_MTases_sf"/>
</dbReference>
<dbReference type="STRING" id="670386.D3BC46"/>
<dbReference type="GeneID" id="31361552"/>
<evidence type="ECO:0000313" key="2">
    <source>
        <dbReference type="Proteomes" id="UP000001396"/>
    </source>
</evidence>
<reference evidence="1 2" key="1">
    <citation type="journal article" date="2011" name="Genome Res.">
        <title>Phylogeny-wide analysis of social amoeba genomes highlights ancient origins for complex intercellular communication.</title>
        <authorList>
            <person name="Heidel A.J."/>
            <person name="Lawal H.M."/>
            <person name="Felder M."/>
            <person name="Schilde C."/>
            <person name="Helps N.R."/>
            <person name="Tunggal B."/>
            <person name="Rivero F."/>
            <person name="John U."/>
            <person name="Schleicher M."/>
            <person name="Eichinger L."/>
            <person name="Platzer M."/>
            <person name="Noegel A.A."/>
            <person name="Schaap P."/>
            <person name="Gloeckner G."/>
        </authorList>
    </citation>
    <scope>NUCLEOTIDE SEQUENCE [LARGE SCALE GENOMIC DNA]</scope>
    <source>
        <strain evidence="2">ATCC 26659 / Pp 5 / PN500</strain>
    </source>
</reference>
<proteinExistence type="predicted"/>
<name>D3BC46_HETP5</name>
<dbReference type="Gene3D" id="3.40.50.150">
    <property type="entry name" value="Vaccinia Virus protein VP39"/>
    <property type="match status" value="1"/>
</dbReference>
<protein>
    <recommendedName>
        <fullName evidence="3">Methyltransferase type 11 domain-containing protein</fullName>
    </recommendedName>
</protein>
<evidence type="ECO:0008006" key="3">
    <source>
        <dbReference type="Google" id="ProtNLM"/>
    </source>
</evidence>
<dbReference type="InterPro" id="IPR052356">
    <property type="entry name" value="Thiol_S-MT"/>
</dbReference>
<organism evidence="1 2">
    <name type="scientific">Heterostelium pallidum (strain ATCC 26659 / Pp 5 / PN500)</name>
    <name type="common">Cellular slime mold</name>
    <name type="synonym">Polysphondylium pallidum</name>
    <dbReference type="NCBI Taxonomy" id="670386"/>
    <lineage>
        <taxon>Eukaryota</taxon>
        <taxon>Amoebozoa</taxon>
        <taxon>Evosea</taxon>
        <taxon>Eumycetozoa</taxon>
        <taxon>Dictyostelia</taxon>
        <taxon>Acytosteliales</taxon>
        <taxon>Acytosteliaceae</taxon>
        <taxon>Heterostelium</taxon>
    </lineage>
</organism>
<evidence type="ECO:0000313" key="1">
    <source>
        <dbReference type="EMBL" id="EFA81229.1"/>
    </source>
</evidence>
<dbReference type="OMA" id="NQIHRYD"/>
<gene>
    <name evidence="1" type="ORF">PPL_06068</name>
</gene>
<dbReference type="SUPFAM" id="SSF53335">
    <property type="entry name" value="S-adenosyl-L-methionine-dependent methyltransferases"/>
    <property type="match status" value="1"/>
</dbReference>
<dbReference type="Proteomes" id="UP000001396">
    <property type="component" value="Unassembled WGS sequence"/>
</dbReference>
<dbReference type="PANTHER" id="PTHR45036:SF1">
    <property type="entry name" value="METHYLTRANSFERASE LIKE 7A"/>
    <property type="match status" value="1"/>
</dbReference>
<dbReference type="Pfam" id="PF13489">
    <property type="entry name" value="Methyltransf_23"/>
    <property type="match status" value="1"/>
</dbReference>